<dbReference type="AlphaFoldDB" id="A0A0G4HBB2"/>
<accession>A0A0G4HBB2</accession>
<proteinExistence type="predicted"/>
<dbReference type="EMBL" id="CDMZ01002201">
    <property type="protein sequence ID" value="CEM41257.1"/>
    <property type="molecule type" value="Genomic_DNA"/>
</dbReference>
<dbReference type="Gene3D" id="1.25.40.10">
    <property type="entry name" value="Tetratricopeptide repeat domain"/>
    <property type="match status" value="1"/>
</dbReference>
<protein>
    <submittedName>
        <fullName evidence="1">Uncharacterized protein</fullName>
    </submittedName>
</protein>
<gene>
    <name evidence="1" type="ORF">Cvel_6178</name>
</gene>
<dbReference type="VEuPathDB" id="CryptoDB:Cvel_6178"/>
<sequence>MESFRETTRLLKKQGKLDEAIAKCWILAQKQEKFFGFESRLYMESFHEITRLLEMQGKLDEAIAKWGVLAQNQEKFFGFESRTYMESFREITRLHEERAMLVAEPDRDAPSPTQDWGATVRDTLKLDVWEKVKAVALTLVQKYTGEGV</sequence>
<evidence type="ECO:0000313" key="1">
    <source>
        <dbReference type="EMBL" id="CEM41257.1"/>
    </source>
</evidence>
<dbReference type="InterPro" id="IPR011990">
    <property type="entry name" value="TPR-like_helical_dom_sf"/>
</dbReference>
<organism evidence="1">
    <name type="scientific">Chromera velia CCMP2878</name>
    <dbReference type="NCBI Taxonomy" id="1169474"/>
    <lineage>
        <taxon>Eukaryota</taxon>
        <taxon>Sar</taxon>
        <taxon>Alveolata</taxon>
        <taxon>Colpodellida</taxon>
        <taxon>Chromeraceae</taxon>
        <taxon>Chromera</taxon>
    </lineage>
</organism>
<dbReference type="PhylomeDB" id="A0A0G4HBB2"/>
<reference evidence="1" key="1">
    <citation type="submission" date="2014-11" db="EMBL/GenBank/DDBJ databases">
        <authorList>
            <person name="Otto D Thomas"/>
            <person name="Naeem Raeece"/>
        </authorList>
    </citation>
    <scope>NUCLEOTIDE SEQUENCE</scope>
</reference>
<name>A0A0G4HBB2_9ALVE</name>